<dbReference type="Gene3D" id="3.40.50.150">
    <property type="entry name" value="Vaccinia Virus protein VP39"/>
    <property type="match status" value="1"/>
</dbReference>
<sequence length="252" mass="28067">MNGKEIHRGFDPFGPLVVIDSPEYRYLSFGLEDEQSCQLKSAPAVLQHEYTQAMCLAFLFNSPKNIIVLGLGGGCLVTAVHHCFSGVKIRAIELRQQVIVLAYKYFQLPRSKRLQVINADANAFLQDCSQKKTDILFADIYTAEGVDARQTEAEFIERCHLRLKTGGVLVLNCWQEHRYDQTLKDVLQRLFGDVRVCSTASGNWIIIATKATIVISNKELKQQAQKLSAQLGINLVPMVGRLQTLAEAPASG</sequence>
<dbReference type="InterPro" id="IPR029063">
    <property type="entry name" value="SAM-dependent_MTases_sf"/>
</dbReference>
<dbReference type="PANTHER" id="PTHR43317:SF1">
    <property type="entry name" value="THERMOSPERMINE SYNTHASE ACAULIS5"/>
    <property type="match status" value="1"/>
</dbReference>
<dbReference type="Proteomes" id="UP000838100">
    <property type="component" value="Unassembled WGS sequence"/>
</dbReference>
<dbReference type="EMBL" id="CAKLPX010000001">
    <property type="protein sequence ID" value="CAH0991613.1"/>
    <property type="molecule type" value="Genomic_DNA"/>
</dbReference>
<keyword evidence="1" id="KW-0620">Polyamine biosynthesis</keyword>
<reference evidence="2" key="1">
    <citation type="submission" date="2021-12" db="EMBL/GenBank/DDBJ databases">
        <authorList>
            <person name="Rodrigo-Torres L."/>
            <person name="Arahal R. D."/>
            <person name="Lucena T."/>
        </authorList>
    </citation>
    <scope>NUCLEOTIDE SEQUENCE</scope>
    <source>
        <strain evidence="2">CECT 8267</strain>
    </source>
</reference>
<evidence type="ECO:0000256" key="1">
    <source>
        <dbReference type="ARBA" id="ARBA00023115"/>
    </source>
</evidence>
<dbReference type="SUPFAM" id="SSF53335">
    <property type="entry name" value="S-adenosyl-L-methionine-dependent methyltransferases"/>
    <property type="match status" value="1"/>
</dbReference>
<dbReference type="RefSeq" id="WP_237444258.1">
    <property type="nucleotide sequence ID" value="NZ_CAKLPX010000001.1"/>
</dbReference>
<keyword evidence="3" id="KW-1185">Reference proteome</keyword>
<keyword evidence="2" id="KW-0808">Transferase</keyword>
<protein>
    <submittedName>
        <fullName evidence="2">Polyamine aminopropyltransferase</fullName>
        <ecNumber evidence="2">2.5.1.16</ecNumber>
    </submittedName>
</protein>
<proteinExistence type="predicted"/>
<accession>A0ABN8EIY3</accession>
<evidence type="ECO:0000313" key="2">
    <source>
        <dbReference type="EMBL" id="CAH0991613.1"/>
    </source>
</evidence>
<name>A0ABN8EIY3_9GAMM</name>
<evidence type="ECO:0000313" key="3">
    <source>
        <dbReference type="Proteomes" id="UP000838100"/>
    </source>
</evidence>
<dbReference type="GO" id="GO:0004766">
    <property type="term" value="F:spermidine synthase activity"/>
    <property type="evidence" value="ECO:0007669"/>
    <property type="project" value="UniProtKB-EC"/>
</dbReference>
<dbReference type="PANTHER" id="PTHR43317">
    <property type="entry name" value="THERMOSPERMINE SYNTHASE ACAULIS5"/>
    <property type="match status" value="1"/>
</dbReference>
<gene>
    <name evidence="2" type="primary">speE</name>
    <name evidence="2" type="ORF">SIN8267_01722</name>
</gene>
<dbReference type="Pfam" id="PF01564">
    <property type="entry name" value="Spermine_synth"/>
    <property type="match status" value="1"/>
</dbReference>
<dbReference type="CDD" id="cd02440">
    <property type="entry name" value="AdoMet_MTases"/>
    <property type="match status" value="1"/>
</dbReference>
<dbReference type="EC" id="2.5.1.16" evidence="2"/>
<comment type="caution">
    <text evidence="2">The sequence shown here is derived from an EMBL/GenBank/DDBJ whole genome shotgun (WGS) entry which is preliminary data.</text>
</comment>
<organism evidence="2 3">
    <name type="scientific">Sinobacterium norvegicum</name>
    <dbReference type="NCBI Taxonomy" id="1641715"/>
    <lineage>
        <taxon>Bacteria</taxon>
        <taxon>Pseudomonadati</taxon>
        <taxon>Pseudomonadota</taxon>
        <taxon>Gammaproteobacteria</taxon>
        <taxon>Cellvibrionales</taxon>
        <taxon>Spongiibacteraceae</taxon>
        <taxon>Sinobacterium</taxon>
    </lineage>
</organism>